<keyword evidence="3 5" id="KW-0732">Signal</keyword>
<evidence type="ECO:0000256" key="1">
    <source>
        <dbReference type="ARBA" id="ARBA00004613"/>
    </source>
</evidence>
<dbReference type="Proteomes" id="UP001460270">
    <property type="component" value="Unassembled WGS sequence"/>
</dbReference>
<dbReference type="AlphaFoldDB" id="A0AAW0PR57"/>
<comment type="caution">
    <text evidence="6">The sequence shown here is derived from an EMBL/GenBank/DDBJ whole genome shotgun (WGS) entry which is preliminary data.</text>
</comment>
<gene>
    <name evidence="6" type="ORF">WMY93_004450</name>
</gene>
<dbReference type="InterPro" id="IPR012674">
    <property type="entry name" value="Calycin"/>
</dbReference>
<feature type="signal peptide" evidence="5">
    <location>
        <begin position="1"/>
        <end position="19"/>
    </location>
</feature>
<accession>A0AAW0PR57</accession>
<evidence type="ECO:0000313" key="7">
    <source>
        <dbReference type="Proteomes" id="UP001460270"/>
    </source>
</evidence>
<keyword evidence="7" id="KW-1185">Reference proteome</keyword>
<name>A0AAW0PR57_9GOBI</name>
<comment type="subcellular location">
    <subcellularLocation>
        <location evidence="1">Secreted</location>
    </subcellularLocation>
</comment>
<evidence type="ECO:0000256" key="4">
    <source>
        <dbReference type="ARBA" id="ARBA00023180"/>
    </source>
</evidence>
<protein>
    <recommendedName>
        <fullName evidence="8">Apolipoprotein M</fullName>
    </recommendedName>
</protein>
<dbReference type="GO" id="GO:0005576">
    <property type="term" value="C:extracellular region"/>
    <property type="evidence" value="ECO:0007669"/>
    <property type="project" value="UniProtKB-SubCell"/>
</dbReference>
<dbReference type="CDD" id="cd19415">
    <property type="entry name" value="lipocalin_ApoM_AGP"/>
    <property type="match status" value="1"/>
</dbReference>
<evidence type="ECO:0000256" key="3">
    <source>
        <dbReference type="ARBA" id="ARBA00022729"/>
    </source>
</evidence>
<dbReference type="PANTHER" id="PTHR11967">
    <property type="entry name" value="ALPHA-1-ACID GLYCOPROTEIN"/>
    <property type="match status" value="1"/>
</dbReference>
<proteinExistence type="predicted"/>
<evidence type="ECO:0008006" key="8">
    <source>
        <dbReference type="Google" id="ProtNLM"/>
    </source>
</evidence>
<sequence length="189" mass="21234">MGPFFVTFVLLAVTSLGTASSPGCEELLKPFVVENPQVVFGKWIYMMGAGDPISYHKALDSLKSSWIDVTLTSDSQTVTLRWGDRCFGRCIYGEVNATVSGLSTTFRKNLSDHKGHLLQTCSDCLLWTDTFRNVDFTGRNLLLFTRSGKVDPKDVEIFKKQLQCLNFPQNFHSYDGKIELCPDDNENTE</sequence>
<dbReference type="InterPro" id="IPR022734">
    <property type="entry name" value="ApoM"/>
</dbReference>
<feature type="chain" id="PRO_5043317729" description="Apolipoprotein M" evidence="5">
    <location>
        <begin position="20"/>
        <end position="189"/>
    </location>
</feature>
<dbReference type="Pfam" id="PF11032">
    <property type="entry name" value="ApoM"/>
    <property type="match status" value="1"/>
</dbReference>
<evidence type="ECO:0000256" key="2">
    <source>
        <dbReference type="ARBA" id="ARBA00022525"/>
    </source>
</evidence>
<dbReference type="EMBL" id="JBBPFD010000003">
    <property type="protein sequence ID" value="KAK7933554.1"/>
    <property type="molecule type" value="Genomic_DNA"/>
</dbReference>
<dbReference type="PANTHER" id="PTHR11967:SF2">
    <property type="entry name" value="ALPHA-1-ACID GLYCOPROTEIN 1"/>
    <property type="match status" value="1"/>
</dbReference>
<dbReference type="SUPFAM" id="SSF50814">
    <property type="entry name" value="Lipocalins"/>
    <property type="match status" value="1"/>
</dbReference>
<evidence type="ECO:0000313" key="6">
    <source>
        <dbReference type="EMBL" id="KAK7933554.1"/>
    </source>
</evidence>
<evidence type="ECO:0000256" key="5">
    <source>
        <dbReference type="SAM" id="SignalP"/>
    </source>
</evidence>
<keyword evidence="2" id="KW-0964">Secreted</keyword>
<dbReference type="Gene3D" id="2.40.128.20">
    <property type="match status" value="1"/>
</dbReference>
<organism evidence="6 7">
    <name type="scientific">Mugilogobius chulae</name>
    <name type="common">yellowstripe goby</name>
    <dbReference type="NCBI Taxonomy" id="88201"/>
    <lineage>
        <taxon>Eukaryota</taxon>
        <taxon>Metazoa</taxon>
        <taxon>Chordata</taxon>
        <taxon>Craniata</taxon>
        <taxon>Vertebrata</taxon>
        <taxon>Euteleostomi</taxon>
        <taxon>Actinopterygii</taxon>
        <taxon>Neopterygii</taxon>
        <taxon>Teleostei</taxon>
        <taxon>Neoteleostei</taxon>
        <taxon>Acanthomorphata</taxon>
        <taxon>Gobiaria</taxon>
        <taxon>Gobiiformes</taxon>
        <taxon>Gobioidei</taxon>
        <taxon>Gobiidae</taxon>
        <taxon>Gobionellinae</taxon>
        <taxon>Mugilogobius</taxon>
    </lineage>
</organism>
<keyword evidence="4" id="KW-0325">Glycoprotein</keyword>
<reference evidence="7" key="1">
    <citation type="submission" date="2024-04" db="EMBL/GenBank/DDBJ databases">
        <title>Salinicola lusitanus LLJ914,a marine bacterium isolated from the Okinawa Trough.</title>
        <authorList>
            <person name="Li J."/>
        </authorList>
    </citation>
    <scope>NUCLEOTIDE SEQUENCE [LARGE SCALE GENOMIC DNA]</scope>
</reference>